<feature type="chain" id="PRO_5009920931" evidence="2">
    <location>
        <begin position="25"/>
        <end position="466"/>
    </location>
</feature>
<dbReference type="Proteomes" id="UP000184275">
    <property type="component" value="Unassembled WGS sequence"/>
</dbReference>
<gene>
    <name evidence="4" type="ORF">SAMN05720469_10712</name>
</gene>
<protein>
    <submittedName>
        <fullName evidence="4">Major paralogous domain-containing protein</fullName>
    </submittedName>
</protein>
<evidence type="ECO:0000256" key="2">
    <source>
        <dbReference type="SAM" id="SignalP"/>
    </source>
</evidence>
<evidence type="ECO:0000259" key="3">
    <source>
        <dbReference type="Pfam" id="PF09603"/>
    </source>
</evidence>
<feature type="domain" description="Fibrobacter succinogenes major paralogous" evidence="3">
    <location>
        <begin position="280"/>
        <end position="465"/>
    </location>
</feature>
<dbReference type="RefSeq" id="WP_143159331.1">
    <property type="nucleotide sequence ID" value="NZ_FRAW01000007.1"/>
</dbReference>
<feature type="compositionally biased region" description="Low complexity" evidence="1">
    <location>
        <begin position="155"/>
        <end position="229"/>
    </location>
</feature>
<keyword evidence="5" id="KW-1185">Reference proteome</keyword>
<dbReference type="NCBIfam" id="TIGR02145">
    <property type="entry name" value="Fib_succ_major"/>
    <property type="match status" value="1"/>
</dbReference>
<name>A0A1M6SQA4_9BACT</name>
<dbReference type="EMBL" id="FRAW01000007">
    <property type="protein sequence ID" value="SHK46758.1"/>
    <property type="molecule type" value="Genomic_DNA"/>
</dbReference>
<evidence type="ECO:0000256" key="1">
    <source>
        <dbReference type="SAM" id="MobiDB-lite"/>
    </source>
</evidence>
<dbReference type="PROSITE" id="PS51257">
    <property type="entry name" value="PROKAR_LIPOPROTEIN"/>
    <property type="match status" value="1"/>
</dbReference>
<feature type="region of interest" description="Disordered" evidence="1">
    <location>
        <begin position="129"/>
        <end position="229"/>
    </location>
</feature>
<evidence type="ECO:0000313" key="4">
    <source>
        <dbReference type="EMBL" id="SHK46758.1"/>
    </source>
</evidence>
<keyword evidence="2" id="KW-0732">Signal</keyword>
<dbReference type="InterPro" id="IPR011871">
    <property type="entry name" value="Fib_succ_major"/>
</dbReference>
<dbReference type="Pfam" id="PF09603">
    <property type="entry name" value="Fib_succ_major"/>
    <property type="match status" value="1"/>
</dbReference>
<evidence type="ECO:0000313" key="5">
    <source>
        <dbReference type="Proteomes" id="UP000184275"/>
    </source>
</evidence>
<organism evidence="4 5">
    <name type="scientific">Fibrobacter intestinalis</name>
    <dbReference type="NCBI Taxonomy" id="28122"/>
    <lineage>
        <taxon>Bacteria</taxon>
        <taxon>Pseudomonadati</taxon>
        <taxon>Fibrobacterota</taxon>
        <taxon>Fibrobacteria</taxon>
        <taxon>Fibrobacterales</taxon>
        <taxon>Fibrobacteraceae</taxon>
        <taxon>Fibrobacter</taxon>
    </lineage>
</organism>
<sequence length="466" mass="49811">MKPSNFSFLLFPIAVAAFSLSACSDDSSSSSSNTIDSASESDFAFNVETLDDLPNCTAKHEQDTAFIQENNKIYVCEDRRWEYLYSIIDSVATIDDLLTCTEKREGDKTFVESEKATLICSDGKWTLLDTEETNPESSGSISPSSSSDGRKEETSSSSSATLSSSSSAKAESSSGMEESSSAVVASSSSEAAPSSSAASSVSSSANEKSSSSVIIPESSSSHVPSSSSEAILSSSSDEISSSSAAPSSSSLAKANWQYLNPEISYSEMIDSRDGQIYKTVKIGYQTWMAENLNYPYSENTAKSYCYNNSADSCAKYGRLYLWSAAMDSAARFSTTGKGCGYKATCNPSGAVRGVCPESWHLPSGSELETLRTFTGATNNVTTKALNSITGWTNGGTDDFGFSALPAGYSSFNDIGVFYMYVGQYANFWSSSAFDESDAYFMYSSPSSVSFGYTYKIQGHSVRCLKD</sequence>
<dbReference type="AlphaFoldDB" id="A0A1M6SQA4"/>
<feature type="compositionally biased region" description="Low complexity" evidence="1">
    <location>
        <begin position="137"/>
        <end position="147"/>
    </location>
</feature>
<feature type="signal peptide" evidence="2">
    <location>
        <begin position="1"/>
        <end position="24"/>
    </location>
</feature>
<reference evidence="5" key="1">
    <citation type="submission" date="2016-11" db="EMBL/GenBank/DDBJ databases">
        <authorList>
            <person name="Varghese N."/>
            <person name="Submissions S."/>
        </authorList>
    </citation>
    <scope>NUCLEOTIDE SEQUENCE [LARGE SCALE GENOMIC DNA]</scope>
    <source>
        <strain evidence="5">UWOS</strain>
    </source>
</reference>
<accession>A0A1M6SQA4</accession>
<proteinExistence type="predicted"/>